<feature type="region of interest" description="Disordered" evidence="1">
    <location>
        <begin position="377"/>
        <end position="429"/>
    </location>
</feature>
<proteinExistence type="predicted"/>
<dbReference type="SUPFAM" id="SSF48371">
    <property type="entry name" value="ARM repeat"/>
    <property type="match status" value="1"/>
</dbReference>
<feature type="compositionally biased region" description="Polar residues" evidence="1">
    <location>
        <begin position="377"/>
        <end position="398"/>
    </location>
</feature>
<dbReference type="GO" id="GO:0005881">
    <property type="term" value="C:cytoplasmic microtubule"/>
    <property type="evidence" value="ECO:0007669"/>
    <property type="project" value="TreeGrafter"/>
</dbReference>
<dbReference type="InterPro" id="IPR000727">
    <property type="entry name" value="T_SNARE_dom"/>
</dbReference>
<feature type="compositionally biased region" description="Polar residues" evidence="1">
    <location>
        <begin position="407"/>
        <end position="424"/>
    </location>
</feature>
<dbReference type="PROSITE" id="PS50192">
    <property type="entry name" value="T_SNARE"/>
    <property type="match status" value="1"/>
</dbReference>
<reference evidence="3 4" key="1">
    <citation type="submission" date="2014-06" db="EMBL/GenBank/DDBJ databases">
        <authorList>
            <person name="Swart Estienne"/>
        </authorList>
    </citation>
    <scope>NUCLEOTIDE SEQUENCE [LARGE SCALE GENOMIC DNA]</scope>
    <source>
        <strain evidence="3 4">130c</strain>
    </source>
</reference>
<accession>A0A078B954</accession>
<evidence type="ECO:0000313" key="3">
    <source>
        <dbReference type="EMBL" id="CDW90093.1"/>
    </source>
</evidence>
<feature type="region of interest" description="Disordered" evidence="1">
    <location>
        <begin position="1080"/>
        <end position="1121"/>
    </location>
</feature>
<dbReference type="EMBL" id="CCKQ01018160">
    <property type="protein sequence ID" value="CDW90093.1"/>
    <property type="molecule type" value="Genomic_DNA"/>
</dbReference>
<dbReference type="Proteomes" id="UP000039865">
    <property type="component" value="Unassembled WGS sequence"/>
</dbReference>
<name>A0A078B954_STYLE</name>
<dbReference type="PANTHER" id="PTHR21567">
    <property type="entry name" value="CLASP"/>
    <property type="match status" value="1"/>
</dbReference>
<protein>
    <submittedName>
        <fullName evidence="3">Clip-associating protein</fullName>
    </submittedName>
</protein>
<dbReference type="PANTHER" id="PTHR21567:SF9">
    <property type="entry name" value="CLIP-ASSOCIATING PROTEIN"/>
    <property type="match status" value="1"/>
</dbReference>
<evidence type="ECO:0000256" key="1">
    <source>
        <dbReference type="SAM" id="MobiDB-lite"/>
    </source>
</evidence>
<feature type="compositionally biased region" description="Basic and acidic residues" evidence="1">
    <location>
        <begin position="568"/>
        <end position="577"/>
    </location>
</feature>
<gene>
    <name evidence="3" type="primary">Contig7017.g7514</name>
    <name evidence="3" type="ORF">STYLEM_19233</name>
</gene>
<dbReference type="GO" id="GO:0008017">
    <property type="term" value="F:microtubule binding"/>
    <property type="evidence" value="ECO:0007669"/>
    <property type="project" value="TreeGrafter"/>
</dbReference>
<dbReference type="Gene3D" id="1.25.10.10">
    <property type="entry name" value="Leucine-rich Repeat Variant"/>
    <property type="match status" value="2"/>
</dbReference>
<dbReference type="InterPro" id="IPR016024">
    <property type="entry name" value="ARM-type_fold"/>
</dbReference>
<dbReference type="OrthoDB" id="46159at2759"/>
<evidence type="ECO:0000313" key="4">
    <source>
        <dbReference type="Proteomes" id="UP000039865"/>
    </source>
</evidence>
<dbReference type="InterPro" id="IPR024395">
    <property type="entry name" value="CLASP_N_dom"/>
</dbReference>
<dbReference type="InParanoid" id="A0A078B954"/>
<feature type="compositionally biased region" description="Low complexity" evidence="1">
    <location>
        <begin position="631"/>
        <end position="643"/>
    </location>
</feature>
<dbReference type="InterPro" id="IPR011989">
    <property type="entry name" value="ARM-like"/>
</dbReference>
<feature type="compositionally biased region" description="Basic residues" evidence="1">
    <location>
        <begin position="1101"/>
        <end position="1115"/>
    </location>
</feature>
<dbReference type="Pfam" id="PF12348">
    <property type="entry name" value="CLASP_N"/>
    <property type="match status" value="1"/>
</dbReference>
<dbReference type="GO" id="GO:0000226">
    <property type="term" value="P:microtubule cytoskeleton organization"/>
    <property type="evidence" value="ECO:0007669"/>
    <property type="project" value="TreeGrafter"/>
</dbReference>
<feature type="domain" description="T-SNARE coiled-coil homology" evidence="2">
    <location>
        <begin position="41"/>
        <end position="103"/>
    </location>
</feature>
<feature type="region of interest" description="Disordered" evidence="1">
    <location>
        <begin position="1539"/>
        <end position="1560"/>
    </location>
</feature>
<evidence type="ECO:0000259" key="2">
    <source>
        <dbReference type="PROSITE" id="PS50192"/>
    </source>
</evidence>
<organism evidence="3 4">
    <name type="scientific">Stylonychia lemnae</name>
    <name type="common">Ciliate</name>
    <dbReference type="NCBI Taxonomy" id="5949"/>
    <lineage>
        <taxon>Eukaryota</taxon>
        <taxon>Sar</taxon>
        <taxon>Alveolata</taxon>
        <taxon>Ciliophora</taxon>
        <taxon>Intramacronucleata</taxon>
        <taxon>Spirotrichea</taxon>
        <taxon>Stichotrichia</taxon>
        <taxon>Sporadotrichida</taxon>
        <taxon>Oxytrichidae</taxon>
        <taxon>Stylonychinae</taxon>
        <taxon>Stylonychia</taxon>
    </lineage>
</organism>
<keyword evidence="4" id="KW-1185">Reference proteome</keyword>
<sequence length="1560" mass="178484">MNSKKTTDSKSNQNKKNFKHNLSKKTDAENPDEESQNFIEKQAMKDNDNRVDILEKQVSAIKGISMGLSTQIKDDVNLIKKLDTGFDKTKLMVTRTLGKLDEMVTKGSNSVFKIQFVQSMANKSIISNSTGMNPLVFDSQINRISETLKDTQKNATKGGNEAQIQDFLDQIFKRLQKPIQFQILDLRSTVMKEACQLLIFFSNQYPKDFENHSHRYIHEDCLFKALNNGKKVVVDLAHDCIKQILKSTQNQKVIQSIGEQLKSSRNTIFKAKLQEYFASIITTYPQEILLRNQDCIEIFIQDGLSDPNDQVRLKCRQVFAEYQKIFPEQADILFSSLDITYQKAILNQQPAGANDDSNYQSNSVTKSNKYEGIIAASNTRGEVSSPRQGGRLSLQSMDPSPYINKLRATSTLRNQNQRTRTAEQSPDARQVIQHNFTASQSQSKSINRPYTSPMNSKLAARQAALNDSINIPLQKQHASPRPTNMFRASASRQISNTRDIQLTSEKEEETKKIIFRKNTYNANKNLASSYSNPNLQSPISEKKQKEILNIATKLKHLNKSKFNQNESIDERHTESNKKNTGSQNTIAFKKKNANGEDQMKQQVKEAYHNMSPAQPQVSRHLMKLKNKSLNSSIQRRQSQTQTTGLKHQNSKTSLQLQNVQIEDDGSQYQTLDPEQQVLEEECRPLQINMEQISPRFVNEDDGQISLTIRNEPDNQQLIQQIIQNQPDVQFDDHHRSILDDDRFNQLQETIPSGRLEIKEKVSSNTLDVQQMRDVEKVLSGIVSNDSSFVQQNKRTKDSGNKEKQIQELLVKCQSTLEVERFSAYSHIADIYSLDSSDNMEDEDGDLPPIKCFAAIVEQLIKGMEDESKEIKITVMETIGNIVIFFKDTIMQVIPQIIEKIILNLSNNSQVEACHQLFNDLLQSYQEEQLMIALIKGVKSTVRNSQAAFMISAFELISNIIKKIQISKKANGFDCLIQQAGAIEFLLTTILLHHQLNSSSVLRLSKAVLELLYCTGKNAFEAQLEKISETQLALLQDILTMFIIGTNFDEQRQSIQDIVLMIKSIVKEQELKSMVQMNSMSMQQSEAGASPRDMNREDKKRFASHGKPRSSMKKKYQQSLKSPESMMISSIQSNKSSIGSPKVQFSFDIREDNDTKVLRNQDYPLQKTLMSNDSQLKEVEVKIESIQLEQASSIKKDKQQENEISLQNADQQLDEITVIQMNEEIKKEYEEYKDYEIVEAQIKNQDEKLQNQPPFTLSTQADLKDPKEMPLQMSDTLNSLDQIDIQQPEILQQEVSKKTEKKKSIVEKQKSFIEELKLQLANPAIVLKALKDKNSANAKNTRFWEKHASEIIQWLVQSTNEDKIKVEYGLQMILDLMESQTQKKIHELIRTQLSLIISTYYLNEALMDRQKPRLLYLMQRVAFHFNFKFFLIDFVNGFKPENSVSLNQFVLDCMTLVLDSTTFKPDLKFLSGIINKLLLKEINNPEALIRKSVIECLVAVKQLMGTSEFDKDINGRLNETQEQLIVIYYQRRGDKFEVMGNSGHAKSAPRKSIASTKNKKL</sequence>
<dbReference type="SUPFAM" id="SSF58038">
    <property type="entry name" value="SNARE fusion complex"/>
    <property type="match status" value="1"/>
</dbReference>
<feature type="region of interest" description="Disordered" evidence="1">
    <location>
        <begin position="561"/>
        <end position="595"/>
    </location>
</feature>
<feature type="region of interest" description="Disordered" evidence="1">
    <location>
        <begin position="629"/>
        <end position="651"/>
    </location>
</feature>
<dbReference type="GO" id="GO:0005819">
    <property type="term" value="C:spindle"/>
    <property type="evidence" value="ECO:0007669"/>
    <property type="project" value="UniProtKB-ARBA"/>
</dbReference>
<dbReference type="GO" id="GO:0000278">
    <property type="term" value="P:mitotic cell cycle"/>
    <property type="evidence" value="ECO:0007669"/>
    <property type="project" value="UniProtKB-ARBA"/>
</dbReference>
<feature type="region of interest" description="Disordered" evidence="1">
    <location>
        <begin position="1"/>
        <end position="44"/>
    </location>
</feature>